<organism evidence="1 2">
    <name type="scientific">Algoriphagus sediminis</name>
    <dbReference type="NCBI Taxonomy" id="3057113"/>
    <lineage>
        <taxon>Bacteria</taxon>
        <taxon>Pseudomonadati</taxon>
        <taxon>Bacteroidota</taxon>
        <taxon>Cytophagia</taxon>
        <taxon>Cytophagales</taxon>
        <taxon>Cyclobacteriaceae</taxon>
        <taxon>Algoriphagus</taxon>
    </lineage>
</organism>
<evidence type="ECO:0000313" key="2">
    <source>
        <dbReference type="Proteomes" id="UP001171916"/>
    </source>
</evidence>
<reference evidence="1" key="1">
    <citation type="submission" date="2023-06" db="EMBL/GenBank/DDBJ databases">
        <title>Robiginitalea aurantiacus sp. nov. and Algoriphagus sediminis sp. nov., isolated from coastal sediment.</title>
        <authorList>
            <person name="Zhou Z.Y."/>
            <person name="An J."/>
            <person name="Jia Y.W."/>
            <person name="Du Z.J."/>
        </authorList>
    </citation>
    <scope>NUCLEOTIDE SEQUENCE</scope>
    <source>
        <strain evidence="1">C2-7</strain>
    </source>
</reference>
<dbReference type="EMBL" id="JAUEPH010000007">
    <property type="protein sequence ID" value="MDN3205657.1"/>
    <property type="molecule type" value="Genomic_DNA"/>
</dbReference>
<sequence>MKKIQWPSLHSSFGERMSEDIDFKAQIIFVFDYLKVTTAIVSMIEQAFGMKLKNTCPHIRHPWITRLLREVVKQPWNKTDFDAWGLTTIEYKGLSNDQLNLFQ</sequence>
<accession>A0ABT7YGK1</accession>
<protein>
    <submittedName>
        <fullName evidence="1">Uncharacterized protein</fullName>
    </submittedName>
</protein>
<dbReference type="Proteomes" id="UP001171916">
    <property type="component" value="Unassembled WGS sequence"/>
</dbReference>
<comment type="caution">
    <text evidence="1">The sequence shown here is derived from an EMBL/GenBank/DDBJ whole genome shotgun (WGS) entry which is preliminary data.</text>
</comment>
<name>A0ABT7YGK1_9BACT</name>
<evidence type="ECO:0000313" key="1">
    <source>
        <dbReference type="EMBL" id="MDN3205657.1"/>
    </source>
</evidence>
<keyword evidence="2" id="KW-1185">Reference proteome</keyword>
<proteinExistence type="predicted"/>
<dbReference type="RefSeq" id="WP_290002358.1">
    <property type="nucleotide sequence ID" value="NZ_JAUEPH010000007.1"/>
</dbReference>
<gene>
    <name evidence="1" type="ORF">QVH07_15955</name>
</gene>